<proteinExistence type="predicted"/>
<accession>A0A1G2EYK3</accession>
<sequence>MCAGHIEVPHFKVFCKQLLLVTYRLPKIGQGGHKMSLRDVFYEMLVSGNPSPEAIDYYYGPFAMTLLAVFGVLVVVLIMIAAHFDKSQAWYDARDDEFYRERRQICRIRGHRRGSMWAYITHTCGRCGAPMRH</sequence>
<protein>
    <submittedName>
        <fullName evidence="2">Uncharacterized protein</fullName>
    </submittedName>
</protein>
<keyword evidence="1" id="KW-1133">Transmembrane helix</keyword>
<evidence type="ECO:0000256" key="1">
    <source>
        <dbReference type="SAM" id="Phobius"/>
    </source>
</evidence>
<dbReference type="Proteomes" id="UP000177486">
    <property type="component" value="Unassembled WGS sequence"/>
</dbReference>
<feature type="transmembrane region" description="Helical" evidence="1">
    <location>
        <begin position="58"/>
        <end position="84"/>
    </location>
</feature>
<organism evidence="2 3">
    <name type="scientific">Candidatus Niyogibacteria bacterium RIFCSPLOWO2_01_FULL_45_48</name>
    <dbReference type="NCBI Taxonomy" id="1801724"/>
    <lineage>
        <taxon>Bacteria</taxon>
        <taxon>Candidatus Niyogiibacteriota</taxon>
    </lineage>
</organism>
<name>A0A1G2EYK3_9BACT</name>
<evidence type="ECO:0000313" key="2">
    <source>
        <dbReference type="EMBL" id="OGZ30875.1"/>
    </source>
</evidence>
<evidence type="ECO:0000313" key="3">
    <source>
        <dbReference type="Proteomes" id="UP000177486"/>
    </source>
</evidence>
<keyword evidence="1" id="KW-0472">Membrane</keyword>
<dbReference type="EMBL" id="MHMQ01000012">
    <property type="protein sequence ID" value="OGZ30875.1"/>
    <property type="molecule type" value="Genomic_DNA"/>
</dbReference>
<reference evidence="2 3" key="1">
    <citation type="journal article" date="2016" name="Nat. Commun.">
        <title>Thousands of microbial genomes shed light on interconnected biogeochemical processes in an aquifer system.</title>
        <authorList>
            <person name="Anantharaman K."/>
            <person name="Brown C.T."/>
            <person name="Hug L.A."/>
            <person name="Sharon I."/>
            <person name="Castelle C.J."/>
            <person name="Probst A.J."/>
            <person name="Thomas B.C."/>
            <person name="Singh A."/>
            <person name="Wilkins M.J."/>
            <person name="Karaoz U."/>
            <person name="Brodie E.L."/>
            <person name="Williams K.H."/>
            <person name="Hubbard S.S."/>
            <person name="Banfield J.F."/>
        </authorList>
    </citation>
    <scope>NUCLEOTIDE SEQUENCE [LARGE SCALE GENOMIC DNA]</scope>
</reference>
<gene>
    <name evidence="2" type="ORF">A2931_01380</name>
</gene>
<comment type="caution">
    <text evidence="2">The sequence shown here is derived from an EMBL/GenBank/DDBJ whole genome shotgun (WGS) entry which is preliminary data.</text>
</comment>
<keyword evidence="1" id="KW-0812">Transmembrane</keyword>
<dbReference type="AlphaFoldDB" id="A0A1G2EYK3"/>